<evidence type="ECO:0000256" key="3">
    <source>
        <dbReference type="ARBA" id="ARBA00023054"/>
    </source>
</evidence>
<keyword evidence="8" id="KW-1185">Reference proteome</keyword>
<evidence type="ECO:0000256" key="5">
    <source>
        <dbReference type="SAM" id="MobiDB-lite"/>
    </source>
</evidence>
<evidence type="ECO:0000256" key="4">
    <source>
        <dbReference type="SAM" id="Coils"/>
    </source>
</evidence>
<dbReference type="Gene3D" id="3.40.50.300">
    <property type="entry name" value="P-loop containing nucleotide triphosphate hydrolases"/>
    <property type="match status" value="2"/>
</dbReference>
<comment type="similarity">
    <text evidence="1">Belongs to the SMC family. SMC5 subfamily.</text>
</comment>
<dbReference type="PANTHER" id="PTHR45916">
    <property type="entry name" value="STRUCTURAL MAINTENANCE OF CHROMOSOMES PROTEIN 5"/>
    <property type="match status" value="1"/>
</dbReference>
<proteinExistence type="inferred from homology"/>
<evidence type="ECO:0000259" key="6">
    <source>
        <dbReference type="Pfam" id="PF13175"/>
    </source>
</evidence>
<dbReference type="PANTHER" id="PTHR45916:SF1">
    <property type="entry name" value="STRUCTURAL MAINTENANCE OF CHROMOSOMES PROTEIN 5"/>
    <property type="match status" value="1"/>
</dbReference>
<evidence type="ECO:0000313" key="8">
    <source>
        <dbReference type="Proteomes" id="UP001149090"/>
    </source>
</evidence>
<dbReference type="OMA" id="RFWTSQP"/>
<dbReference type="SUPFAM" id="SSF52540">
    <property type="entry name" value="P-loop containing nucleoside triphosphate hydrolases"/>
    <property type="match status" value="2"/>
</dbReference>
<dbReference type="OrthoDB" id="10254973at2759"/>
<comment type="caution">
    <text evidence="7">The sequence shown here is derived from an EMBL/GenBank/DDBJ whole genome shotgun (WGS) entry which is preliminary data.</text>
</comment>
<protein>
    <recommendedName>
        <fullName evidence="2">Structural maintenance of chromosomes protein 5</fullName>
    </recommendedName>
</protein>
<feature type="domain" description="Endonuclease GajA/Old nuclease/RecF-like AAA" evidence="6">
    <location>
        <begin position="19"/>
        <end position="403"/>
    </location>
</feature>
<dbReference type="EMBL" id="JAPDFW010000133">
    <property type="protein sequence ID" value="KAJ5067157.1"/>
    <property type="molecule type" value="Genomic_DNA"/>
</dbReference>
<evidence type="ECO:0000256" key="2">
    <source>
        <dbReference type="ARBA" id="ARBA00018687"/>
    </source>
</evidence>
<gene>
    <name evidence="7" type="ORF">M0811_13206</name>
</gene>
<feature type="region of interest" description="Disordered" evidence="5">
    <location>
        <begin position="1048"/>
        <end position="1104"/>
    </location>
</feature>
<dbReference type="AlphaFoldDB" id="A0A9Q0L6C0"/>
<accession>A0A9Q0L6C0</accession>
<dbReference type="GO" id="GO:0005634">
    <property type="term" value="C:nucleus"/>
    <property type="evidence" value="ECO:0007669"/>
    <property type="project" value="TreeGrafter"/>
</dbReference>
<organism evidence="7 8">
    <name type="scientific">Anaeramoeba ignava</name>
    <name type="common">Anaerobic marine amoeba</name>
    <dbReference type="NCBI Taxonomy" id="1746090"/>
    <lineage>
        <taxon>Eukaryota</taxon>
        <taxon>Metamonada</taxon>
        <taxon>Anaeramoebidae</taxon>
        <taxon>Anaeramoeba</taxon>
    </lineage>
</organism>
<feature type="compositionally biased region" description="Basic residues" evidence="5">
    <location>
        <begin position="1092"/>
        <end position="1104"/>
    </location>
</feature>
<evidence type="ECO:0000256" key="1">
    <source>
        <dbReference type="ARBA" id="ARBA00010171"/>
    </source>
</evidence>
<sequence length="1104" mass="131917">MSYSKKRKSFSFQFPRGRITQIYMKNFQIFDECTVFPGPKLNFILGPNGSGKSTIINAIALGLGGKPQFLERQDHVRDFIKTGSDLAELEIEVSCGKGRTKLFRRIISKTKPDKYYIDRKRIDATDFVDRVRAFNIHFDNLCQFLPQERVSQFASMTPQQRLKETERVVDKELLEKHSELIKKSGQYRDALFGSDQEQKNYEKIRVRFEYLKKAMERIERQKELMQKIQLLEGKLLWMKSEIAENKIVLVQSNIEKLIRKEKKIMTRYSHLNQNLEKYQKQSQEVEKEIRELEKLISKYNSRMKIIFEKLDSHDLEYQKNIEDIKNVDEDEERNKKQIQKLLKEIEELQKKNIQDTKEQENELSELTKKLKDFRNSSDQLDKEKKKVSKQKDDYFRRKQRNDETIREIENRKRKICDQIYQRFPAAQKAREWIDSHRNRFKHQVFGPIGAEVEFHSKEIATIFETQCFQAINTFVFLCEEDLDFFFQNAYQKEGIKIPLYEWSKKPLVYNNPFDINEIPKNLGEVFFLDQGFDAVDSIKECLIDKCKIEKTLCYRGSSERTEKFLIDNDKVMLFYTSTHKYMKNISRYSSEVSYRTQQIRSTRFYRDWTNYSDVQGLKQQSLELENQIKELDIQFQNIEKQQIDLHRDNEGFRKRKNILDNEIRRIKIENAEIQRSLKNKQKDLKDKQKKNFEILRVELIHNKTQNLQSIEKKNGQILDELRHYSTSLQNSNIKQIQKFLILEEKNKCSREIEEYKSKHEQIFREKTAFERQLKDLQEEFKNFREKAIAKTGEKTQILEEQFAKLPNDINEIERQFHKATSKLNSLESEDADAIIKEYEEKKIELERISENIKNSESIFKQIRQEMEIMEREWIVNMEEIIKKLNVKFEWLFEQFGGGGEIQLIKAQNYEYENYGIDVLVQFHSSKHLQKLTSARQSGGERTVSTALYLIALHRCTQSPFCIIDEINQGMDPDNDKKTFQLLANSVRKESVPQYFVISPKLLPSLLPDDDSVNNIRFHFVFNGVFLPDYNHWIKSKYVKKYSPHLIKQQEQQQEKEKEKEKEKEQESESESEKENENESESESESEKISQSAKRRKRRTRKKAN</sequence>
<feature type="coiled-coil region" evidence="4">
    <location>
        <begin position="201"/>
        <end position="390"/>
    </location>
</feature>
<keyword evidence="3 4" id="KW-0175">Coiled coil</keyword>
<dbReference type="InterPro" id="IPR027417">
    <property type="entry name" value="P-loop_NTPase"/>
</dbReference>
<dbReference type="GO" id="GO:0030915">
    <property type="term" value="C:Smc5-Smc6 complex"/>
    <property type="evidence" value="ECO:0007669"/>
    <property type="project" value="TreeGrafter"/>
</dbReference>
<dbReference type="Pfam" id="PF13175">
    <property type="entry name" value="AAA_15"/>
    <property type="match status" value="1"/>
</dbReference>
<feature type="coiled-coil region" evidence="4">
    <location>
        <begin position="745"/>
        <end position="872"/>
    </location>
</feature>
<dbReference type="Proteomes" id="UP001149090">
    <property type="component" value="Unassembled WGS sequence"/>
</dbReference>
<name>A0A9Q0L6C0_ANAIG</name>
<evidence type="ECO:0000313" key="7">
    <source>
        <dbReference type="EMBL" id="KAJ5067157.1"/>
    </source>
</evidence>
<feature type="coiled-coil region" evidence="4">
    <location>
        <begin position="614"/>
        <end position="690"/>
    </location>
</feature>
<dbReference type="InterPro" id="IPR041685">
    <property type="entry name" value="AAA_GajA/Old/RecF-like"/>
</dbReference>
<dbReference type="GO" id="GO:0000724">
    <property type="term" value="P:double-strand break repair via homologous recombination"/>
    <property type="evidence" value="ECO:0007669"/>
    <property type="project" value="TreeGrafter"/>
</dbReference>
<dbReference type="GO" id="GO:0003697">
    <property type="term" value="F:single-stranded DNA binding"/>
    <property type="evidence" value="ECO:0007669"/>
    <property type="project" value="TreeGrafter"/>
</dbReference>
<dbReference type="GO" id="GO:0016887">
    <property type="term" value="F:ATP hydrolysis activity"/>
    <property type="evidence" value="ECO:0007669"/>
    <property type="project" value="InterPro"/>
</dbReference>
<reference evidence="7" key="1">
    <citation type="submission" date="2022-10" db="EMBL/GenBank/DDBJ databases">
        <title>Novel sulphate-reducing endosymbionts in the free-living metamonad Anaeramoeba.</title>
        <authorList>
            <person name="Jerlstrom-Hultqvist J."/>
            <person name="Cepicka I."/>
            <person name="Gallot-Lavallee L."/>
            <person name="Salas-Leiva D."/>
            <person name="Curtis B.A."/>
            <person name="Zahonova K."/>
            <person name="Pipaliya S."/>
            <person name="Dacks J."/>
            <person name="Roger A.J."/>
        </authorList>
    </citation>
    <scope>NUCLEOTIDE SEQUENCE</scope>
    <source>
        <strain evidence="7">BMAN</strain>
    </source>
</reference>
<feature type="compositionally biased region" description="Basic and acidic residues" evidence="5">
    <location>
        <begin position="1052"/>
        <end position="1076"/>
    </location>
</feature>